<dbReference type="Pfam" id="PF18765">
    <property type="entry name" value="Polbeta"/>
    <property type="match status" value="1"/>
</dbReference>
<evidence type="ECO:0000313" key="2">
    <source>
        <dbReference type="EMBL" id="VAW72932.1"/>
    </source>
</evidence>
<dbReference type="EMBL" id="UOFJ01000691">
    <property type="protein sequence ID" value="VAW72932.1"/>
    <property type="molecule type" value="Genomic_DNA"/>
</dbReference>
<dbReference type="Gene3D" id="3.30.460.10">
    <property type="entry name" value="Beta Polymerase, domain 2"/>
    <property type="match status" value="1"/>
</dbReference>
<dbReference type="InterPro" id="IPR043519">
    <property type="entry name" value="NT_sf"/>
</dbReference>
<reference evidence="2" key="1">
    <citation type="submission" date="2018-06" db="EMBL/GenBank/DDBJ databases">
        <authorList>
            <person name="Zhirakovskaya E."/>
        </authorList>
    </citation>
    <scope>NUCLEOTIDE SEQUENCE</scope>
</reference>
<name>A0A3B0YCC5_9ZZZZ</name>
<accession>A0A3B0YCC5</accession>
<protein>
    <recommendedName>
        <fullName evidence="1">Polymerase beta nucleotidyltransferase domain-containing protein</fullName>
    </recommendedName>
</protein>
<dbReference type="InterPro" id="IPR041633">
    <property type="entry name" value="Polbeta"/>
</dbReference>
<sequence length="111" mass="12973">MNKSLDRLPLSHQKNLEYIVNVIRDEFEQVTGFSNGKKKHSRILKIILFGSHATGKWVNDPAHGYLSDYDILVILNNEDLLEEYKIWAVAEQRINQRLKQPLNLLVHTLHQ</sequence>
<dbReference type="SUPFAM" id="SSF81301">
    <property type="entry name" value="Nucleotidyltransferase"/>
    <property type="match status" value="1"/>
</dbReference>
<evidence type="ECO:0000259" key="1">
    <source>
        <dbReference type="Pfam" id="PF18765"/>
    </source>
</evidence>
<feature type="domain" description="Polymerase beta nucleotidyltransferase" evidence="1">
    <location>
        <begin position="38"/>
        <end position="93"/>
    </location>
</feature>
<dbReference type="AlphaFoldDB" id="A0A3B0YCC5"/>
<feature type="non-terminal residue" evidence="2">
    <location>
        <position position="111"/>
    </location>
</feature>
<proteinExistence type="predicted"/>
<dbReference type="CDD" id="cd05403">
    <property type="entry name" value="NT_KNTase_like"/>
    <property type="match status" value="1"/>
</dbReference>
<organism evidence="2">
    <name type="scientific">hydrothermal vent metagenome</name>
    <dbReference type="NCBI Taxonomy" id="652676"/>
    <lineage>
        <taxon>unclassified sequences</taxon>
        <taxon>metagenomes</taxon>
        <taxon>ecological metagenomes</taxon>
    </lineage>
</organism>
<gene>
    <name evidence="2" type="ORF">MNBD_GAMMA10-1400</name>
</gene>